<dbReference type="GO" id="GO:0016874">
    <property type="term" value="F:ligase activity"/>
    <property type="evidence" value="ECO:0007669"/>
    <property type="project" value="UniProtKB-KW"/>
</dbReference>
<reference evidence="7" key="1">
    <citation type="submission" date="2020-08" db="EMBL/GenBank/DDBJ databases">
        <title>Genome public.</title>
        <authorList>
            <person name="Liu C."/>
            <person name="Sun Q."/>
        </authorList>
    </citation>
    <scope>NUCLEOTIDE SEQUENCE</scope>
    <source>
        <strain evidence="7">N12</strain>
    </source>
</reference>
<dbReference type="EMBL" id="JACRTF010000001">
    <property type="protein sequence ID" value="MBC8591755.1"/>
    <property type="molecule type" value="Genomic_DNA"/>
</dbReference>
<keyword evidence="8" id="KW-1185">Reference proteome</keyword>
<comment type="caution">
    <text evidence="7">The sequence shown here is derived from an EMBL/GenBank/DDBJ whole genome shotgun (WGS) entry which is preliminary data.</text>
</comment>
<dbReference type="PROSITE" id="PS50975">
    <property type="entry name" value="ATP_GRASP"/>
    <property type="match status" value="1"/>
</dbReference>
<dbReference type="GO" id="GO:0046872">
    <property type="term" value="F:metal ion binding"/>
    <property type="evidence" value="ECO:0007669"/>
    <property type="project" value="InterPro"/>
</dbReference>
<dbReference type="Gene3D" id="3.30.470.20">
    <property type="entry name" value="ATP-grasp fold, B domain"/>
    <property type="match status" value="1"/>
</dbReference>
<evidence type="ECO:0000313" key="8">
    <source>
        <dbReference type="Proteomes" id="UP000651085"/>
    </source>
</evidence>
<dbReference type="PANTHER" id="PTHR43585:SF2">
    <property type="entry name" value="ATP-GRASP ENZYME FSQD"/>
    <property type="match status" value="1"/>
</dbReference>
<dbReference type="GO" id="GO:0005524">
    <property type="term" value="F:ATP binding"/>
    <property type="evidence" value="ECO:0007669"/>
    <property type="project" value="UniProtKB-UniRule"/>
</dbReference>
<dbReference type="PANTHER" id="PTHR43585">
    <property type="entry name" value="FUMIPYRROLE BIOSYNTHESIS PROTEIN C"/>
    <property type="match status" value="1"/>
</dbReference>
<dbReference type="Gene3D" id="3.40.50.20">
    <property type="match status" value="1"/>
</dbReference>
<evidence type="ECO:0000313" key="6">
    <source>
        <dbReference type="EMBL" id="MBC8591755.1"/>
    </source>
</evidence>
<keyword evidence="2 4" id="KW-0547">Nucleotide-binding</keyword>
<sequence length="366" mass="41315">MKKRIAIIGASTGQLPLCKKAKEMGLETYCFAWPEGAVCKEYVDHFIPISIFEMDKIFQYCRDCNVDGVASNASEETALVVSYVAERLGKVCTPYRVLMNIQNKVFVRQKTNAIPVLAQVRFEVGPLENLMSSFPRPYVLKPVKGAAKKGVNFVDRSVENLSVPYDLKDATFMAEEYIVGKEYSVESISYNNRHEVIQITEKVGTGAPHFVELEHHQPACLPVFVEERIRNVIPLVLSSIGFINGASHTEIKVDDKNSIYLIEVNPRGGGDYISNALINLSTDYDYLEKLLLVALDMYEPVAVHNIAYSGIYFLSAYTSRLLPCFDMPEEDWIVLRERRGKELTASCSNYDRNGFILYCSNKKIIL</sequence>
<evidence type="ECO:0000256" key="4">
    <source>
        <dbReference type="PROSITE-ProRule" id="PRU00409"/>
    </source>
</evidence>
<evidence type="ECO:0000256" key="3">
    <source>
        <dbReference type="ARBA" id="ARBA00022840"/>
    </source>
</evidence>
<dbReference type="Pfam" id="PF13535">
    <property type="entry name" value="ATP-grasp_4"/>
    <property type="match status" value="1"/>
</dbReference>
<name>A0A926F0M2_9BACT</name>
<organism evidence="7 8">
    <name type="scientific">Jilunia laotingensis</name>
    <dbReference type="NCBI Taxonomy" id="2763675"/>
    <lineage>
        <taxon>Bacteria</taxon>
        <taxon>Pseudomonadati</taxon>
        <taxon>Bacteroidota</taxon>
        <taxon>Bacteroidia</taxon>
        <taxon>Bacteroidales</taxon>
        <taxon>Bacteroidaceae</taxon>
        <taxon>Jilunia</taxon>
    </lineage>
</organism>
<dbReference type="RefSeq" id="WP_262432977.1">
    <property type="nucleotide sequence ID" value="NZ_JACRTF010000001.1"/>
</dbReference>
<gene>
    <name evidence="6" type="ORF">H8744_00580</name>
    <name evidence="7" type="ORF">H8744_01120</name>
</gene>
<evidence type="ECO:0000259" key="5">
    <source>
        <dbReference type="PROSITE" id="PS50975"/>
    </source>
</evidence>
<dbReference type="InterPro" id="IPR011761">
    <property type="entry name" value="ATP-grasp"/>
</dbReference>
<evidence type="ECO:0000313" key="7">
    <source>
        <dbReference type="EMBL" id="MBC8591860.1"/>
    </source>
</evidence>
<evidence type="ECO:0000256" key="1">
    <source>
        <dbReference type="ARBA" id="ARBA00022598"/>
    </source>
</evidence>
<dbReference type="InterPro" id="IPR052032">
    <property type="entry name" value="ATP-dep_AA_Ligase"/>
</dbReference>
<protein>
    <submittedName>
        <fullName evidence="7">ATP-grasp domain-containing protein</fullName>
    </submittedName>
</protein>
<dbReference type="EMBL" id="JACRTF010000001">
    <property type="protein sequence ID" value="MBC8591860.1"/>
    <property type="molecule type" value="Genomic_DNA"/>
</dbReference>
<evidence type="ECO:0000256" key="2">
    <source>
        <dbReference type="ARBA" id="ARBA00022741"/>
    </source>
</evidence>
<keyword evidence="3 4" id="KW-0067">ATP-binding</keyword>
<dbReference type="SUPFAM" id="SSF56059">
    <property type="entry name" value="Glutathione synthetase ATP-binding domain-like"/>
    <property type="match status" value="1"/>
</dbReference>
<accession>A0A926F0M2</accession>
<dbReference type="AlphaFoldDB" id="A0A926F0M2"/>
<feature type="domain" description="ATP-grasp" evidence="5">
    <location>
        <begin position="104"/>
        <end position="295"/>
    </location>
</feature>
<keyword evidence="1" id="KW-0436">Ligase</keyword>
<proteinExistence type="predicted"/>
<dbReference type="Proteomes" id="UP000651085">
    <property type="component" value="Unassembled WGS sequence"/>
</dbReference>